<organism evidence="2 3">
    <name type="scientific">Cedecea neteri</name>
    <dbReference type="NCBI Taxonomy" id="158822"/>
    <lineage>
        <taxon>Bacteria</taxon>
        <taxon>Pseudomonadati</taxon>
        <taxon>Pseudomonadota</taxon>
        <taxon>Gammaproteobacteria</taxon>
        <taxon>Enterobacterales</taxon>
        <taxon>Enterobacteriaceae</taxon>
        <taxon>Cedecea</taxon>
    </lineage>
</organism>
<sequence>MGMAPWQSGNKLYCDGHFLFLFQRGFAPRLIVRHSLSTILLSGIAIQVVGLLGLIFTLWHFGTHAGPLAIAPATLGDRFTARR</sequence>
<protein>
    <submittedName>
        <fullName evidence="2">Uncharacterized protein</fullName>
    </submittedName>
</protein>
<proteinExistence type="predicted"/>
<name>A0A2X3J9M8_9ENTR</name>
<evidence type="ECO:0000313" key="3">
    <source>
        <dbReference type="Proteomes" id="UP000251197"/>
    </source>
</evidence>
<keyword evidence="1" id="KW-0472">Membrane</keyword>
<keyword evidence="1" id="KW-1133">Transmembrane helix</keyword>
<gene>
    <name evidence="2" type="ORF">NCTC12120_05923</name>
</gene>
<dbReference type="AlphaFoldDB" id="A0A2X3J9M8"/>
<evidence type="ECO:0000313" key="2">
    <source>
        <dbReference type="EMBL" id="SQC92723.1"/>
    </source>
</evidence>
<reference evidence="2 3" key="1">
    <citation type="submission" date="2018-06" db="EMBL/GenBank/DDBJ databases">
        <authorList>
            <consortium name="Pathogen Informatics"/>
            <person name="Doyle S."/>
        </authorList>
    </citation>
    <scope>NUCLEOTIDE SEQUENCE [LARGE SCALE GENOMIC DNA]</scope>
    <source>
        <strain evidence="2 3">NCTC12120</strain>
    </source>
</reference>
<feature type="transmembrane region" description="Helical" evidence="1">
    <location>
        <begin position="39"/>
        <end position="59"/>
    </location>
</feature>
<evidence type="ECO:0000256" key="1">
    <source>
        <dbReference type="SAM" id="Phobius"/>
    </source>
</evidence>
<dbReference type="Proteomes" id="UP000251197">
    <property type="component" value="Unassembled WGS sequence"/>
</dbReference>
<accession>A0A2X3J9M8</accession>
<keyword evidence="1" id="KW-0812">Transmembrane</keyword>
<dbReference type="EMBL" id="UAVU01000009">
    <property type="protein sequence ID" value="SQC92723.1"/>
    <property type="molecule type" value="Genomic_DNA"/>
</dbReference>